<dbReference type="PATRIC" id="fig|1424334.3.peg.2481"/>
<sequence length="516" mass="57320">MNKNHHLAIVGGGSVAVSFLAQFIARLQNTEMGTSRLRITLFEPTGIIGQGTAYQADLNTNLLNVPANNMSLYDENRGHFVNWISSLSEKELQGYGIERVDGNEFYPRPLFGRYVGDQFNRVVRQANALGVEVEVVHESIIAIEKQPNKNILLRDGSGHRYEADRIVLCNGNLSSDKFDALLPHTGFFNSPYPVNGLLETIPRDAAIGILGSNLSAIDAIVALMAGGHTGPIHCFSRQGKLPSVRSTRPTAVGNKMTRGAVLELVAQQGGHLKINHIFERLREMIQYHSSTVDFQDVRGQGENAKEQLDCEILASLSQERPWQSVLASTNEVIDLLWYYLAPPEKREFQDKWLSQWMSRRSMFPMKNALKIQSMMVKDQLHVHAGFQSCRPGAGKQYFDMDYRDKLDVIQSLRCDFVINATGFSQNVEKSTDPLVVNLLKSGLATPSEYGGLKLDFPTGGLLSSDGKLTEEITVLGSLARGTYFWTISMDVNARLANQQARQIIAKLAFQSESVKA</sequence>
<accession>V8QRJ3</accession>
<dbReference type="HOGENOM" id="CLU_020215_3_0_4"/>
<dbReference type="PANTHER" id="PTHR40254:SF1">
    <property type="entry name" value="BLR0577 PROTEIN"/>
    <property type="match status" value="1"/>
</dbReference>
<keyword evidence="1" id="KW-0812">Transmembrane</keyword>
<dbReference type="InterPro" id="IPR036188">
    <property type="entry name" value="FAD/NAD-bd_sf"/>
</dbReference>
<evidence type="ECO:0000313" key="3">
    <source>
        <dbReference type="EMBL" id="ETF01594.1"/>
    </source>
</evidence>
<dbReference type="STRING" id="1424334.W822_12330"/>
<dbReference type="PANTHER" id="PTHR40254">
    <property type="entry name" value="BLR0577 PROTEIN"/>
    <property type="match status" value="1"/>
</dbReference>
<reference evidence="3 4" key="1">
    <citation type="journal article" date="2014" name="Genome Announc.">
        <title>Draft Genome Sequence of Advenella kashmirensis Strain W13003, a Polycyclic Aromatic Hydrocarbon-Degrading Bacterium.</title>
        <authorList>
            <person name="Wang X."/>
            <person name="Jin D."/>
            <person name="Zhou L."/>
            <person name="Wu L."/>
            <person name="An W."/>
            <person name="Zhao L."/>
        </authorList>
    </citation>
    <scope>NUCLEOTIDE SEQUENCE [LARGE SCALE GENOMIC DNA]</scope>
    <source>
        <strain evidence="3 4">W13003</strain>
    </source>
</reference>
<keyword evidence="4" id="KW-1185">Reference proteome</keyword>
<dbReference type="OrthoDB" id="101972at2"/>
<keyword evidence="1" id="KW-0472">Membrane</keyword>
<feature type="transmembrane region" description="Helical" evidence="1">
    <location>
        <begin position="7"/>
        <end position="25"/>
    </location>
</feature>
<evidence type="ECO:0000313" key="4">
    <source>
        <dbReference type="Proteomes" id="UP000018733"/>
    </source>
</evidence>
<organism evidence="3 4">
    <name type="scientific">Advenella kashmirensis W13003</name>
    <dbReference type="NCBI Taxonomy" id="1424334"/>
    <lineage>
        <taxon>Bacteria</taxon>
        <taxon>Pseudomonadati</taxon>
        <taxon>Pseudomonadota</taxon>
        <taxon>Betaproteobacteria</taxon>
        <taxon>Burkholderiales</taxon>
        <taxon>Alcaligenaceae</taxon>
    </lineage>
</organism>
<dbReference type="InterPro" id="IPR038732">
    <property type="entry name" value="HpyO/CreE_NAD-binding"/>
</dbReference>
<proteinExistence type="predicted"/>
<dbReference type="RefSeq" id="WP_024005432.1">
    <property type="nucleotide sequence ID" value="NZ_KI650980.1"/>
</dbReference>
<dbReference type="Pfam" id="PF13454">
    <property type="entry name" value="NAD_binding_9"/>
    <property type="match status" value="1"/>
</dbReference>
<gene>
    <name evidence="3" type="ORF">W822_12330</name>
</gene>
<dbReference type="GO" id="GO:0016787">
    <property type="term" value="F:hydrolase activity"/>
    <property type="evidence" value="ECO:0007669"/>
    <property type="project" value="UniProtKB-KW"/>
</dbReference>
<evidence type="ECO:0000259" key="2">
    <source>
        <dbReference type="Pfam" id="PF13454"/>
    </source>
</evidence>
<dbReference type="eggNOG" id="COG4529">
    <property type="taxonomic scope" value="Bacteria"/>
</dbReference>
<evidence type="ECO:0000256" key="1">
    <source>
        <dbReference type="SAM" id="Phobius"/>
    </source>
</evidence>
<dbReference type="AlphaFoldDB" id="V8QRJ3"/>
<keyword evidence="1" id="KW-1133">Transmembrane helix</keyword>
<name>V8QRJ3_9BURK</name>
<keyword evidence="3" id="KW-0378">Hydrolase</keyword>
<feature type="domain" description="FAD-dependent urate hydroxylase HpyO/Asp monooxygenase CreE-like FAD/NAD(P)-binding" evidence="2">
    <location>
        <begin position="8"/>
        <end position="172"/>
    </location>
</feature>
<dbReference type="InterPro" id="IPR052189">
    <property type="entry name" value="L-asp_N-monooxygenase_NS-form"/>
</dbReference>
<protein>
    <submittedName>
        <fullName evidence="3">Hydroxyacylglutathione hydrolase</fullName>
    </submittedName>
</protein>
<dbReference type="EMBL" id="AYXT01000010">
    <property type="protein sequence ID" value="ETF01594.1"/>
    <property type="molecule type" value="Genomic_DNA"/>
</dbReference>
<comment type="caution">
    <text evidence="3">The sequence shown here is derived from an EMBL/GenBank/DDBJ whole genome shotgun (WGS) entry which is preliminary data.</text>
</comment>
<dbReference type="Proteomes" id="UP000018733">
    <property type="component" value="Unassembled WGS sequence"/>
</dbReference>
<dbReference type="SUPFAM" id="SSF51905">
    <property type="entry name" value="FAD/NAD(P)-binding domain"/>
    <property type="match status" value="1"/>
</dbReference>
<dbReference type="Gene3D" id="3.50.50.60">
    <property type="entry name" value="FAD/NAD(P)-binding domain"/>
    <property type="match status" value="1"/>
</dbReference>